<dbReference type="EMBL" id="JAEUBF010001330">
    <property type="protein sequence ID" value="KAH3669557.1"/>
    <property type="molecule type" value="Genomic_DNA"/>
</dbReference>
<name>A0A9P8PCP2_9ASCO</name>
<dbReference type="AlphaFoldDB" id="A0A9P8PCP2"/>
<feature type="region of interest" description="Disordered" evidence="1">
    <location>
        <begin position="36"/>
        <end position="77"/>
    </location>
</feature>
<gene>
    <name evidence="2" type="ORF">WICMUC_004979</name>
</gene>
<evidence type="ECO:0000313" key="2">
    <source>
        <dbReference type="EMBL" id="KAH3669557.1"/>
    </source>
</evidence>
<evidence type="ECO:0000256" key="1">
    <source>
        <dbReference type="SAM" id="MobiDB-lite"/>
    </source>
</evidence>
<organism evidence="2 3">
    <name type="scientific">Wickerhamomyces mucosus</name>
    <dbReference type="NCBI Taxonomy" id="1378264"/>
    <lineage>
        <taxon>Eukaryota</taxon>
        <taxon>Fungi</taxon>
        <taxon>Dikarya</taxon>
        <taxon>Ascomycota</taxon>
        <taxon>Saccharomycotina</taxon>
        <taxon>Saccharomycetes</taxon>
        <taxon>Phaffomycetales</taxon>
        <taxon>Wickerhamomycetaceae</taxon>
        <taxon>Wickerhamomyces</taxon>
    </lineage>
</organism>
<comment type="caution">
    <text evidence="2">The sequence shown here is derived from an EMBL/GenBank/DDBJ whole genome shotgun (WGS) entry which is preliminary data.</text>
</comment>
<proteinExistence type="predicted"/>
<sequence>MSSEIFESVLDTISNDEQNSIIKSWENIVKSYKSVHSNSNIDQEHNNNKNNREDNNTHNDSTNNNDKLQQQQVSNDK</sequence>
<protein>
    <submittedName>
        <fullName evidence="2">Uncharacterized protein</fullName>
    </submittedName>
</protein>
<feature type="compositionally biased region" description="Basic and acidic residues" evidence="1">
    <location>
        <begin position="42"/>
        <end position="57"/>
    </location>
</feature>
<reference evidence="2" key="1">
    <citation type="journal article" date="2021" name="Open Biol.">
        <title>Shared evolutionary footprints suggest mitochondrial oxidative damage underlies multiple complex I losses in fungi.</title>
        <authorList>
            <person name="Schikora-Tamarit M.A."/>
            <person name="Marcet-Houben M."/>
            <person name="Nosek J."/>
            <person name="Gabaldon T."/>
        </authorList>
    </citation>
    <scope>NUCLEOTIDE SEQUENCE</scope>
    <source>
        <strain evidence="2">CBS6341</strain>
    </source>
</reference>
<reference evidence="2" key="2">
    <citation type="submission" date="2021-01" db="EMBL/GenBank/DDBJ databases">
        <authorList>
            <person name="Schikora-Tamarit M.A."/>
        </authorList>
    </citation>
    <scope>NUCLEOTIDE SEQUENCE</scope>
    <source>
        <strain evidence="2">CBS6341</strain>
    </source>
</reference>
<keyword evidence="3" id="KW-1185">Reference proteome</keyword>
<feature type="compositionally biased region" description="Polar residues" evidence="1">
    <location>
        <begin position="67"/>
        <end position="77"/>
    </location>
</feature>
<dbReference type="Proteomes" id="UP000769528">
    <property type="component" value="Unassembled WGS sequence"/>
</dbReference>
<accession>A0A9P8PCP2</accession>
<evidence type="ECO:0000313" key="3">
    <source>
        <dbReference type="Proteomes" id="UP000769528"/>
    </source>
</evidence>